<evidence type="ECO:0000313" key="3">
    <source>
        <dbReference type="Proteomes" id="UP001501423"/>
    </source>
</evidence>
<organism evidence="2 3">
    <name type="scientific">Streptomyces erythrogriseus</name>
    <dbReference type="NCBI Taxonomy" id="284027"/>
    <lineage>
        <taxon>Bacteria</taxon>
        <taxon>Bacillati</taxon>
        <taxon>Actinomycetota</taxon>
        <taxon>Actinomycetes</taxon>
        <taxon>Kitasatosporales</taxon>
        <taxon>Streptomycetaceae</taxon>
        <taxon>Streptomyces</taxon>
        <taxon>Streptomyces griseoincarnatus group</taxon>
    </lineage>
</organism>
<dbReference type="Gene3D" id="2.30.30.240">
    <property type="entry name" value="PRC-barrel domain"/>
    <property type="match status" value="1"/>
</dbReference>
<comment type="caution">
    <text evidence="2">The sequence shown here is derived from an EMBL/GenBank/DDBJ whole genome shotgun (WGS) entry which is preliminary data.</text>
</comment>
<dbReference type="InterPro" id="IPR011033">
    <property type="entry name" value="PRC_barrel-like_sf"/>
</dbReference>
<accession>A0ABP6K310</accession>
<name>A0ABP6K310_9ACTN</name>
<dbReference type="RefSeq" id="WP_346091369.1">
    <property type="nucleotide sequence ID" value="NZ_BAAAVA010000157.1"/>
</dbReference>
<evidence type="ECO:0000259" key="1">
    <source>
        <dbReference type="Pfam" id="PF05239"/>
    </source>
</evidence>
<dbReference type="SUPFAM" id="SSF50346">
    <property type="entry name" value="PRC-barrel domain"/>
    <property type="match status" value="2"/>
</dbReference>
<feature type="domain" description="PRC-barrel" evidence="1">
    <location>
        <begin position="2"/>
        <end position="67"/>
    </location>
</feature>
<proteinExistence type="predicted"/>
<protein>
    <recommendedName>
        <fullName evidence="1">PRC-barrel domain-containing protein</fullName>
    </recommendedName>
</protein>
<reference evidence="3" key="1">
    <citation type="journal article" date="2019" name="Int. J. Syst. Evol. Microbiol.">
        <title>The Global Catalogue of Microorganisms (GCM) 10K type strain sequencing project: providing services to taxonomists for standard genome sequencing and annotation.</title>
        <authorList>
            <consortium name="The Broad Institute Genomics Platform"/>
            <consortium name="The Broad Institute Genome Sequencing Center for Infectious Disease"/>
            <person name="Wu L."/>
            <person name="Ma J."/>
        </authorList>
    </citation>
    <scope>NUCLEOTIDE SEQUENCE [LARGE SCALE GENOMIC DNA]</scope>
    <source>
        <strain evidence="3">JCM 9650</strain>
    </source>
</reference>
<feature type="domain" description="PRC-barrel" evidence="1">
    <location>
        <begin position="83"/>
        <end position="127"/>
    </location>
</feature>
<dbReference type="EMBL" id="BAAAVA010000157">
    <property type="protein sequence ID" value="GAA2957002.1"/>
    <property type="molecule type" value="Genomic_DNA"/>
</dbReference>
<sequence length="152" mass="15975">MLLSEITNRPVMDTNAAQSIGQVDSLVVTARPPRIAALRLKKTNGGGTLLTWQNVHAIGPDAIMARANAREGTTDDLTKQAAACRNLTGRRILSERGTEIGLLQDIDFDPESGQVLDLLTSSGTLPGKGLLGIGSYAVVVQEGDCKSFGSVS</sequence>
<dbReference type="InterPro" id="IPR027275">
    <property type="entry name" value="PRC-brl_dom"/>
</dbReference>
<keyword evidence="3" id="KW-1185">Reference proteome</keyword>
<evidence type="ECO:0000313" key="2">
    <source>
        <dbReference type="EMBL" id="GAA2957002.1"/>
    </source>
</evidence>
<dbReference type="Pfam" id="PF05239">
    <property type="entry name" value="PRC"/>
    <property type="match status" value="2"/>
</dbReference>
<dbReference type="Proteomes" id="UP001501423">
    <property type="component" value="Unassembled WGS sequence"/>
</dbReference>
<gene>
    <name evidence="2" type="ORF">GCM10010478_65860</name>
</gene>